<protein>
    <recommendedName>
        <fullName evidence="6">Mitochondrial ribosomal protein S21</fullName>
    </recommendedName>
</protein>
<sequence length="120" mass="14090">MWAELSFPQGRGMQMSGECALRPGAIRQSRAAKMANHLKFIARTVMVPNGNVDGAYKMLNRILSTEGIMDEAKRRRYYEKPCNQRRRENYENCRRIYNTEMARKVAFLMRKNRQDPWPGC</sequence>
<dbReference type="EMBL" id="JAACNH010000003">
    <property type="protein sequence ID" value="KAG8449864.1"/>
    <property type="molecule type" value="Genomic_DNA"/>
</dbReference>
<dbReference type="GO" id="GO:1990904">
    <property type="term" value="C:ribonucleoprotein complex"/>
    <property type="evidence" value="ECO:0007669"/>
    <property type="project" value="UniProtKB-KW"/>
</dbReference>
<reference evidence="4" key="1">
    <citation type="thesis" date="2020" institute="ProQuest LLC" country="789 East Eisenhower Parkway, Ann Arbor, MI, USA">
        <title>Comparative Genomics and Chromosome Evolution.</title>
        <authorList>
            <person name="Mudd A.B."/>
        </authorList>
    </citation>
    <scope>NUCLEOTIDE SEQUENCE</scope>
    <source>
        <strain evidence="4">Female2</strain>
        <tissue evidence="4">Blood</tissue>
    </source>
</reference>
<dbReference type="InterPro" id="IPR001911">
    <property type="entry name" value="Ribosomal_bS21"/>
</dbReference>
<keyword evidence="2" id="KW-0689">Ribosomal protein</keyword>
<dbReference type="NCBIfam" id="TIGR00030">
    <property type="entry name" value="S21p"/>
    <property type="match status" value="1"/>
</dbReference>
<evidence type="ECO:0000313" key="4">
    <source>
        <dbReference type="EMBL" id="KAG8449864.1"/>
    </source>
</evidence>
<keyword evidence="3" id="KW-0687">Ribonucleoprotein</keyword>
<dbReference type="Gene3D" id="1.20.5.1150">
    <property type="entry name" value="Ribosomal protein S8"/>
    <property type="match status" value="1"/>
</dbReference>
<evidence type="ECO:0000256" key="2">
    <source>
        <dbReference type="ARBA" id="ARBA00022980"/>
    </source>
</evidence>
<proteinExistence type="inferred from homology"/>
<comment type="caution">
    <text evidence="4">The sequence shown here is derived from an EMBL/GenBank/DDBJ whole genome shotgun (WGS) entry which is preliminary data.</text>
</comment>
<organism evidence="4 5">
    <name type="scientific">Hymenochirus boettgeri</name>
    <name type="common">Congo dwarf clawed frog</name>
    <dbReference type="NCBI Taxonomy" id="247094"/>
    <lineage>
        <taxon>Eukaryota</taxon>
        <taxon>Metazoa</taxon>
        <taxon>Chordata</taxon>
        <taxon>Craniata</taxon>
        <taxon>Vertebrata</taxon>
        <taxon>Euteleostomi</taxon>
        <taxon>Amphibia</taxon>
        <taxon>Batrachia</taxon>
        <taxon>Anura</taxon>
        <taxon>Pipoidea</taxon>
        <taxon>Pipidae</taxon>
        <taxon>Pipinae</taxon>
        <taxon>Hymenochirus</taxon>
    </lineage>
</organism>
<evidence type="ECO:0000256" key="3">
    <source>
        <dbReference type="ARBA" id="ARBA00023274"/>
    </source>
</evidence>
<name>A0A8T2K292_9PIPI</name>
<dbReference type="GO" id="GO:0006412">
    <property type="term" value="P:translation"/>
    <property type="evidence" value="ECO:0007669"/>
    <property type="project" value="InterPro"/>
</dbReference>
<dbReference type="OrthoDB" id="2501249at2759"/>
<dbReference type="Pfam" id="PF01165">
    <property type="entry name" value="Ribosomal_S21"/>
    <property type="match status" value="1"/>
</dbReference>
<gene>
    <name evidence="4" type="ORF">GDO86_016512</name>
</gene>
<dbReference type="AlphaFoldDB" id="A0A8T2K292"/>
<accession>A0A8T2K292</accession>
<keyword evidence="5" id="KW-1185">Reference proteome</keyword>
<dbReference type="GO" id="GO:0003735">
    <property type="term" value="F:structural constituent of ribosome"/>
    <property type="evidence" value="ECO:0007669"/>
    <property type="project" value="InterPro"/>
</dbReference>
<evidence type="ECO:0000313" key="5">
    <source>
        <dbReference type="Proteomes" id="UP000812440"/>
    </source>
</evidence>
<dbReference type="Proteomes" id="UP000812440">
    <property type="component" value="Chromosome 8_10"/>
</dbReference>
<comment type="similarity">
    <text evidence="1">Belongs to the bacterial ribosomal protein bS21 family.</text>
</comment>
<dbReference type="PANTHER" id="PTHR21109:SF0">
    <property type="entry name" value="SMALL RIBOSOMAL SUBUNIT PROTEIN BS21M"/>
    <property type="match status" value="1"/>
</dbReference>
<dbReference type="InterPro" id="IPR038380">
    <property type="entry name" value="Ribosomal_bS21_sf"/>
</dbReference>
<evidence type="ECO:0000256" key="1">
    <source>
        <dbReference type="ARBA" id="ARBA00006640"/>
    </source>
</evidence>
<evidence type="ECO:0008006" key="6">
    <source>
        <dbReference type="Google" id="ProtNLM"/>
    </source>
</evidence>
<dbReference type="GO" id="GO:0005840">
    <property type="term" value="C:ribosome"/>
    <property type="evidence" value="ECO:0007669"/>
    <property type="project" value="UniProtKB-KW"/>
</dbReference>
<dbReference type="PANTHER" id="PTHR21109">
    <property type="entry name" value="MITOCHONDRIAL 28S RIBOSOMAL PROTEIN S21"/>
    <property type="match status" value="1"/>
</dbReference>